<evidence type="ECO:0000256" key="1">
    <source>
        <dbReference type="SAM" id="SignalP"/>
    </source>
</evidence>
<organism evidence="3 4">
    <name type="scientific">Lysobacter arvi</name>
    <dbReference type="NCBI Taxonomy" id="3038776"/>
    <lineage>
        <taxon>Bacteria</taxon>
        <taxon>Pseudomonadati</taxon>
        <taxon>Pseudomonadota</taxon>
        <taxon>Gammaproteobacteria</taxon>
        <taxon>Lysobacterales</taxon>
        <taxon>Lysobacteraceae</taxon>
        <taxon>Lysobacter</taxon>
    </lineage>
</organism>
<reference evidence="3 4" key="1">
    <citation type="submission" date="2023-04" db="EMBL/GenBank/DDBJ databases">
        <title>Lysobacter sp. strain UC isolated from soil sample.</title>
        <authorList>
            <person name="Choksket S."/>
            <person name="Harshvardhan F."/>
            <person name="Rana R."/>
            <person name="Patil P.B."/>
            <person name="Korpole S."/>
        </authorList>
    </citation>
    <scope>NUCLEOTIDE SEQUENCE [LARGE SCALE GENOMIC DNA]</scope>
    <source>
        <strain evidence="3 4">UC</strain>
    </source>
</reference>
<sequence>MTQCVEPARAVAFWRLLPLLMLATLSLAFARVAHAETAVGGNIASDAHWTLSGSPYVVSGDVLVQSNATLTIDAGVSVYMEAGANLDVQAGSVRAIGTAAQPIKVLSIKSLRGGTPAPGDHGTWRFGPGTTSTARLEYLRFEHGRGLVVNGSAPVFNYLDIRNNQGPAISIDLSASPSGLGNQASGNDINGINVPAGDIVGSVKWNLSGIAYVVRAGTLSVGRSPTVTQVTPATIEQGQTLSVAVDGVRLDGFDAGLVDRSGLTLTPIGGGTSSRLSFQLKADSDAALGPAALSLRVDAGELVLPNALTVTPPMPAVTQIEPATVIAGSGVADILVTGRNFSARSEVLVNSAALPTRFVSATQLRASLPNQSIAAFLPLQVRNPHPDAGAPALLSNSTNLAVQMPVPPTVAFEPTPIAMPPDNKGHDITLRLSKPDIRDHTLNFSVSDAAKATVSPTSLTIAAGQVTARVTITPIAQGSVTLLAQSATLGNSSTPIFITPDFRGVNTSYALPVGVKVGEGVQVDPLEFKPNSVVGVGVGALLADVLPAGWAAGTTQTFQVRGNAIPPGSLVSIVPADGVTLGATAVSPDGAVLSVPVTTAGDAAIGPRRVVVRDNNGSLLTFADPSRAVVMLAAGLPRIDSITPIDVARNSTVTMVVRGRNLQNAKLAVTPGSGLEVDAQPTVNADGTELTANVSVAADAALGSRIVQVSNATGTSAGDASSANTLHVVGAIASTYGWTAPLVGVMVGQPVVEPQQIVPVLMQHVGVVVGASATNVTPRTGIVGSTVTVKVRGQGLQDVTAVSLVPSTGLAVGSPSASADGSELTFTIQVAADAALGLRRLVLGTPSGPLAFANIMDGTFLVSTPLPVVESVAPQVLAIGVGAQSMTVRGRYLDNVTDVRFLPADGITVIRPFTVSDGGNTLGFAVQVAAGSAPGPRRMIVTTAAGDSATDASPANTVALATQVGPSYPAILSAAIGVRVGDNVGQSYDGALVAPTVGVMVIEETLPPQPIDLTPIARTVGLVVGGAARGKSVDGWLQGASDTLRIHGVGLEQVTAVEAVPSAGILFGPVSVDAAGTGLEASISIAQDAALGTRRLRLRTSDGELAWVSGDASLFGIGRVPTMDSVSPIVLTAGETTTLTVRGRDLAGVTGATFAPDSGLAQIGAPVWSQDATGEQLKITVHIDADATPGTRVLQLRVPGGITSSMPGVANTITVVTGP</sequence>
<dbReference type="Proteomes" id="UP001233535">
    <property type="component" value="Unassembled WGS sequence"/>
</dbReference>
<keyword evidence="1" id="KW-0732">Signal</keyword>
<protein>
    <submittedName>
        <fullName evidence="3">IPT/TIG domain-containing protein</fullName>
    </submittedName>
</protein>
<gene>
    <name evidence="3" type="ORF">P8609_00410</name>
</gene>
<accession>A0ABU1CBJ4</accession>
<keyword evidence="4" id="KW-1185">Reference proteome</keyword>
<dbReference type="InterPro" id="IPR013783">
    <property type="entry name" value="Ig-like_fold"/>
</dbReference>
<dbReference type="InterPro" id="IPR014756">
    <property type="entry name" value="Ig_E-set"/>
</dbReference>
<dbReference type="InterPro" id="IPR002909">
    <property type="entry name" value="IPT_dom"/>
</dbReference>
<evidence type="ECO:0000313" key="3">
    <source>
        <dbReference type="EMBL" id="MDR0181432.1"/>
    </source>
</evidence>
<feature type="domain" description="IPT/TIG" evidence="2">
    <location>
        <begin position="315"/>
        <end position="384"/>
    </location>
</feature>
<evidence type="ECO:0000313" key="4">
    <source>
        <dbReference type="Proteomes" id="UP001233535"/>
    </source>
</evidence>
<dbReference type="Gene3D" id="2.60.40.10">
    <property type="entry name" value="Immunoglobulins"/>
    <property type="match status" value="7"/>
</dbReference>
<name>A0ABU1CBJ4_9GAMM</name>
<evidence type="ECO:0000259" key="2">
    <source>
        <dbReference type="Pfam" id="PF01833"/>
    </source>
</evidence>
<dbReference type="SUPFAM" id="SSF81296">
    <property type="entry name" value="E set domains"/>
    <property type="match status" value="1"/>
</dbReference>
<proteinExistence type="predicted"/>
<feature type="signal peptide" evidence="1">
    <location>
        <begin position="1"/>
        <end position="35"/>
    </location>
</feature>
<feature type="chain" id="PRO_5045095462" evidence="1">
    <location>
        <begin position="36"/>
        <end position="1219"/>
    </location>
</feature>
<dbReference type="Pfam" id="PF01833">
    <property type="entry name" value="TIG"/>
    <property type="match status" value="1"/>
</dbReference>
<dbReference type="EMBL" id="JARUHG010000001">
    <property type="protein sequence ID" value="MDR0181432.1"/>
    <property type="molecule type" value="Genomic_DNA"/>
</dbReference>
<comment type="caution">
    <text evidence="3">The sequence shown here is derived from an EMBL/GenBank/DDBJ whole genome shotgun (WGS) entry which is preliminary data.</text>
</comment>